<keyword evidence="13" id="KW-1185">Reference proteome</keyword>
<evidence type="ECO:0000313" key="13">
    <source>
        <dbReference type="Proteomes" id="UP000694569"/>
    </source>
</evidence>
<evidence type="ECO:0000256" key="1">
    <source>
        <dbReference type="ARBA" id="ARBA00004479"/>
    </source>
</evidence>
<dbReference type="InterPro" id="IPR003961">
    <property type="entry name" value="FN3_dom"/>
</dbReference>
<evidence type="ECO:0000256" key="8">
    <source>
        <dbReference type="ARBA" id="ARBA00023180"/>
    </source>
</evidence>
<feature type="chain" id="PRO_5034733979" description="Fibronectin type-III domain-containing protein" evidence="10">
    <location>
        <begin position="20"/>
        <end position="322"/>
    </location>
</feature>
<evidence type="ECO:0000256" key="3">
    <source>
        <dbReference type="ARBA" id="ARBA00022692"/>
    </source>
</evidence>
<protein>
    <recommendedName>
        <fullName evidence="11">Fibronectin type-III domain-containing protein</fullName>
    </recommendedName>
</protein>
<dbReference type="PROSITE" id="PS01355">
    <property type="entry name" value="HEMATOPO_REC_S_F1"/>
    <property type="match status" value="1"/>
</dbReference>
<dbReference type="CDD" id="cd00063">
    <property type="entry name" value="FN3"/>
    <property type="match status" value="1"/>
</dbReference>
<dbReference type="SUPFAM" id="SSF49265">
    <property type="entry name" value="Fibronectin type III"/>
    <property type="match status" value="2"/>
</dbReference>
<evidence type="ECO:0000313" key="12">
    <source>
        <dbReference type="Ensembl" id="ENSLLEP00000031092.1"/>
    </source>
</evidence>
<evidence type="ECO:0000256" key="6">
    <source>
        <dbReference type="ARBA" id="ARBA00023136"/>
    </source>
</evidence>
<dbReference type="AlphaFoldDB" id="A0A8C5WDW9"/>
<keyword evidence="4 10" id="KW-0732">Signal</keyword>
<proteinExistence type="inferred from homology"/>
<dbReference type="Pfam" id="PF21604">
    <property type="entry name" value="CRLF2_D1"/>
    <property type="match status" value="1"/>
</dbReference>
<dbReference type="FunFam" id="2.60.40.10:FF:000754">
    <property type="entry name" value="Cytokine receptor common subunit gamma"/>
    <property type="match status" value="1"/>
</dbReference>
<dbReference type="GO" id="GO:0004896">
    <property type="term" value="F:cytokine receptor activity"/>
    <property type="evidence" value="ECO:0007669"/>
    <property type="project" value="InterPro"/>
</dbReference>
<dbReference type="GeneTree" id="ENSGT00940000164309"/>
<dbReference type="InterPro" id="IPR003531">
    <property type="entry name" value="Hempt_rcpt_S_F1_CS"/>
</dbReference>
<evidence type="ECO:0000256" key="9">
    <source>
        <dbReference type="SAM" id="Phobius"/>
    </source>
</evidence>
<organism evidence="12 13">
    <name type="scientific">Leptobrachium leishanense</name>
    <name type="common">Leishan spiny toad</name>
    <dbReference type="NCBI Taxonomy" id="445787"/>
    <lineage>
        <taxon>Eukaryota</taxon>
        <taxon>Metazoa</taxon>
        <taxon>Chordata</taxon>
        <taxon>Craniata</taxon>
        <taxon>Vertebrata</taxon>
        <taxon>Euteleostomi</taxon>
        <taxon>Amphibia</taxon>
        <taxon>Batrachia</taxon>
        <taxon>Anura</taxon>
        <taxon>Pelobatoidea</taxon>
        <taxon>Megophryidae</taxon>
        <taxon>Leptobrachium</taxon>
    </lineage>
</organism>
<evidence type="ECO:0000256" key="7">
    <source>
        <dbReference type="ARBA" id="ARBA00023170"/>
    </source>
</evidence>
<dbReference type="InterPro" id="IPR013783">
    <property type="entry name" value="Ig-like_fold"/>
</dbReference>
<sequence>MRPSQIILIVFLLYPSVHSKDSPEIQCIMNQYKQMTCLWNQHGVPSVNYTFQYWLGKKNEETTRNCTQYLLNGNTNIGCFIKEEIEPFSPFTAELNHTSLEKPIKIHYEITQNIVKLEPPFDLHVENTSSRELLLKWNTSHSLYPLHCYEFQVQHRSSTNEKWTLKDVSSSEMFSLPSFDPEKSYTFHVRSKLNGYCSSAMTWSDWSMGVTWGRNATRGAVEPPSSAITNLLIYIMSTSLLLFFLILLFRVERIWVIFVPRIPNPGKNFEDLFTKHQGNFQEWIGISKEGEERLKQNYSEPICTVTEDYDSNIGDAKTPLPV</sequence>
<keyword evidence="7" id="KW-0675">Receptor</keyword>
<reference evidence="12" key="2">
    <citation type="submission" date="2025-09" db="UniProtKB">
        <authorList>
            <consortium name="Ensembl"/>
        </authorList>
    </citation>
    <scope>IDENTIFICATION</scope>
</reference>
<feature type="transmembrane region" description="Helical" evidence="9">
    <location>
        <begin position="231"/>
        <end position="251"/>
    </location>
</feature>
<dbReference type="GO" id="GO:0009897">
    <property type="term" value="C:external side of plasma membrane"/>
    <property type="evidence" value="ECO:0007669"/>
    <property type="project" value="TreeGrafter"/>
</dbReference>
<dbReference type="InterPro" id="IPR048648">
    <property type="entry name" value="CRLF2-like_D2"/>
</dbReference>
<evidence type="ECO:0000256" key="2">
    <source>
        <dbReference type="ARBA" id="ARBA00008159"/>
    </source>
</evidence>
<comment type="subcellular location">
    <subcellularLocation>
        <location evidence="1">Membrane</location>
        <topology evidence="1">Single-pass type I membrane protein</topology>
    </subcellularLocation>
</comment>
<dbReference type="Proteomes" id="UP000694569">
    <property type="component" value="Unplaced"/>
</dbReference>
<dbReference type="PANTHER" id="PTHR23037">
    <property type="entry name" value="CYTOKINE RECEPTOR"/>
    <property type="match status" value="1"/>
</dbReference>
<keyword evidence="8" id="KW-0325">Glycoprotein</keyword>
<dbReference type="PROSITE" id="PS50853">
    <property type="entry name" value="FN3"/>
    <property type="match status" value="1"/>
</dbReference>
<dbReference type="PANTHER" id="PTHR23037:SF47">
    <property type="entry name" value="INTERLEUKIN 2 RECEPTOR SUBUNIT GAMMA"/>
    <property type="match status" value="1"/>
</dbReference>
<evidence type="ECO:0000259" key="11">
    <source>
        <dbReference type="PROSITE" id="PS50853"/>
    </source>
</evidence>
<dbReference type="InterPro" id="IPR048651">
    <property type="entry name" value="CRLF2-like_D1"/>
</dbReference>
<dbReference type="Gene3D" id="2.60.40.10">
    <property type="entry name" value="Immunoglobulins"/>
    <property type="match status" value="2"/>
</dbReference>
<dbReference type="Pfam" id="PF21605">
    <property type="entry name" value="CRLF2-like_D2"/>
    <property type="match status" value="1"/>
</dbReference>
<dbReference type="Ensembl" id="ENSLLET00000032289.1">
    <property type="protein sequence ID" value="ENSLLEP00000031092.1"/>
    <property type="gene ID" value="ENSLLEG00000019694.1"/>
</dbReference>
<feature type="signal peptide" evidence="10">
    <location>
        <begin position="1"/>
        <end position="19"/>
    </location>
</feature>
<dbReference type="OrthoDB" id="8942047at2759"/>
<keyword evidence="6 9" id="KW-0472">Membrane</keyword>
<feature type="domain" description="Fibronectin type-III" evidence="11">
    <location>
        <begin position="119"/>
        <end position="214"/>
    </location>
</feature>
<evidence type="ECO:0000256" key="5">
    <source>
        <dbReference type="ARBA" id="ARBA00022989"/>
    </source>
</evidence>
<name>A0A8C5WDW9_9ANUR</name>
<comment type="similarity">
    <text evidence="2">Belongs to the type I cytokine receptor family. Type 5 subfamily.</text>
</comment>
<evidence type="ECO:0000256" key="10">
    <source>
        <dbReference type="SAM" id="SignalP"/>
    </source>
</evidence>
<keyword evidence="3 9" id="KW-0812">Transmembrane</keyword>
<keyword evidence="5 9" id="KW-1133">Transmembrane helix</keyword>
<evidence type="ECO:0000256" key="4">
    <source>
        <dbReference type="ARBA" id="ARBA00022729"/>
    </source>
</evidence>
<dbReference type="InterPro" id="IPR036116">
    <property type="entry name" value="FN3_sf"/>
</dbReference>
<accession>A0A8C5WDW9</accession>
<reference evidence="12" key="1">
    <citation type="submission" date="2025-08" db="UniProtKB">
        <authorList>
            <consortium name="Ensembl"/>
        </authorList>
    </citation>
    <scope>IDENTIFICATION</scope>
</reference>